<proteinExistence type="predicted"/>
<dbReference type="RefSeq" id="WP_141634652.1">
    <property type="nucleotide sequence ID" value="NZ_VIGB01000003.1"/>
</dbReference>
<protein>
    <submittedName>
        <fullName evidence="1">Uncharacterized protein</fullName>
    </submittedName>
</protein>
<comment type="caution">
    <text evidence="1">The sequence shown here is derived from an EMBL/GenBank/DDBJ whole genome shotgun (WGS) entry which is preliminary data.</text>
</comment>
<sequence>MLATDQASPPGATLTVNVCRGTSSSIRLVQDAILEAHITDAGQQLAVLHPDVVIPRVPDPSTAPAPAPADLMPVTSGRGCSPGVMLLACTPGRLTDFQLTVR</sequence>
<keyword evidence="2" id="KW-1185">Reference proteome</keyword>
<name>A0A540W4Y2_9ACTN</name>
<organism evidence="1 2">
    <name type="scientific">Kitasatospora acidiphila</name>
    <dbReference type="NCBI Taxonomy" id="2567942"/>
    <lineage>
        <taxon>Bacteria</taxon>
        <taxon>Bacillati</taxon>
        <taxon>Actinomycetota</taxon>
        <taxon>Actinomycetes</taxon>
        <taxon>Kitasatosporales</taxon>
        <taxon>Streptomycetaceae</taxon>
        <taxon>Kitasatospora</taxon>
    </lineage>
</organism>
<dbReference type="AlphaFoldDB" id="A0A540W4Y2"/>
<evidence type="ECO:0000313" key="1">
    <source>
        <dbReference type="EMBL" id="TQF04060.1"/>
    </source>
</evidence>
<reference evidence="1 2" key="1">
    <citation type="submission" date="2019-06" db="EMBL/GenBank/DDBJ databases">
        <title>Description of Kitasatospora acidophila sp. nov. isolated from pine grove soil, and reclassification of Streptomyces novaecaesareae to Kitasatospora novaeceasareae comb. nov.</title>
        <authorList>
            <person name="Kim M.J."/>
        </authorList>
    </citation>
    <scope>NUCLEOTIDE SEQUENCE [LARGE SCALE GENOMIC DNA]</scope>
    <source>
        <strain evidence="1 2">MMS16-CNU292</strain>
    </source>
</reference>
<gene>
    <name evidence="1" type="ORF">E6W39_19765</name>
</gene>
<accession>A0A540W4Y2</accession>
<evidence type="ECO:0000313" key="2">
    <source>
        <dbReference type="Proteomes" id="UP000319103"/>
    </source>
</evidence>
<dbReference type="Proteomes" id="UP000319103">
    <property type="component" value="Unassembled WGS sequence"/>
</dbReference>
<dbReference type="EMBL" id="VIGB01000003">
    <property type="protein sequence ID" value="TQF04060.1"/>
    <property type="molecule type" value="Genomic_DNA"/>
</dbReference>